<dbReference type="Proteomes" id="UP000660262">
    <property type="component" value="Unassembled WGS sequence"/>
</dbReference>
<protein>
    <submittedName>
        <fullName evidence="2">Uncharacterized protein</fullName>
    </submittedName>
</protein>
<keyword evidence="3" id="KW-1185">Reference proteome</keyword>
<feature type="region of interest" description="Disordered" evidence="1">
    <location>
        <begin position="1"/>
        <end position="33"/>
    </location>
</feature>
<name>A0A830HYL2_9CHLO</name>
<reference evidence="2" key="1">
    <citation type="submission" date="2020-10" db="EMBL/GenBank/DDBJ databases">
        <title>Unveiling of a novel bifunctional photoreceptor, Dualchrome1, isolated from a cosmopolitan green alga.</title>
        <authorList>
            <person name="Suzuki S."/>
            <person name="Kawachi M."/>
        </authorList>
    </citation>
    <scope>NUCLEOTIDE SEQUENCE</scope>
    <source>
        <strain evidence="2">NIES 2893</strain>
    </source>
</reference>
<proteinExistence type="predicted"/>
<comment type="caution">
    <text evidence="2">The sequence shown here is derived from an EMBL/GenBank/DDBJ whole genome shotgun (WGS) entry which is preliminary data.</text>
</comment>
<dbReference type="Gene3D" id="2.60.120.620">
    <property type="entry name" value="q2cbj1_9rhob like domain"/>
    <property type="match status" value="1"/>
</dbReference>
<dbReference type="EMBL" id="BNJQ01000027">
    <property type="protein sequence ID" value="GHP09939.1"/>
    <property type="molecule type" value="Genomic_DNA"/>
</dbReference>
<gene>
    <name evidence="2" type="ORF">PPROV_000867200</name>
</gene>
<evidence type="ECO:0000256" key="1">
    <source>
        <dbReference type="SAM" id="MobiDB-lite"/>
    </source>
</evidence>
<organism evidence="2 3">
    <name type="scientific">Pycnococcus provasolii</name>
    <dbReference type="NCBI Taxonomy" id="41880"/>
    <lineage>
        <taxon>Eukaryota</taxon>
        <taxon>Viridiplantae</taxon>
        <taxon>Chlorophyta</taxon>
        <taxon>Pseudoscourfieldiophyceae</taxon>
        <taxon>Pseudoscourfieldiales</taxon>
        <taxon>Pycnococcaceae</taxon>
        <taxon>Pycnococcus</taxon>
    </lineage>
</organism>
<sequence length="330" mass="36592">MASSAPALRGVMRDNMALTRKGRDVGNTGPTPLADAALEEYPPGDRRFSVVSLANETSVGTKPYAHILVSPALEPKLYAALEEAYPPLSVLMALSGKAPTVRKGSNVRRDIPASISLQGYNVTEDAMGKLEYDKEDKKKHPLHPLWQRFVEYHISDKFYEDLSKLAGEHIAKFHGKKYVYGDPGYHGVQTRRAHAHKFKPSVDMDCQISFNTPVTKRSQVRGAHIDSAIKIFGALYYFKHAEDTSHGGDFSLYSCRGGCKPLSSSKVKTGNGHKQHTMFSARDTHVVTNVPYSANTFVLFINSKYAVHGVTPRSVTPYPRRLINFIGNRL</sequence>
<evidence type="ECO:0000313" key="2">
    <source>
        <dbReference type="EMBL" id="GHP09939.1"/>
    </source>
</evidence>
<dbReference type="AlphaFoldDB" id="A0A830HYL2"/>
<evidence type="ECO:0000313" key="3">
    <source>
        <dbReference type="Proteomes" id="UP000660262"/>
    </source>
</evidence>
<accession>A0A830HYL2</accession>